<dbReference type="EMBL" id="VWYV01000336">
    <property type="protein sequence ID" value="NXE08946.1"/>
    <property type="molecule type" value="Genomic_DNA"/>
</dbReference>
<reference evidence="3 4" key="1">
    <citation type="submission" date="2019-09" db="EMBL/GenBank/DDBJ databases">
        <title>Bird 10,000 Genomes (B10K) Project - Family phase.</title>
        <authorList>
            <person name="Zhang G."/>
        </authorList>
    </citation>
    <scope>NUCLEOTIDE SEQUENCE [LARGE SCALE GENOMIC DNA]</scope>
    <source>
        <strain evidence="3">B10K-CU-031-23</strain>
    </source>
</reference>
<feature type="non-terminal residue" evidence="3">
    <location>
        <position position="268"/>
    </location>
</feature>
<keyword evidence="2" id="KW-0472">Membrane</keyword>
<comment type="caution">
    <text evidence="3">The sequence shown here is derived from an EMBL/GenBank/DDBJ whole genome shotgun (WGS) entry which is preliminary data.</text>
</comment>
<dbReference type="InterPro" id="IPR008355">
    <property type="entry name" value="Interferon_gamma_rcpt_asu"/>
</dbReference>
<dbReference type="OrthoDB" id="9946382at2759"/>
<dbReference type="InterPro" id="IPR050650">
    <property type="entry name" value="Type-II_Cytokine-TF_Rcpt"/>
</dbReference>
<evidence type="ECO:0000256" key="2">
    <source>
        <dbReference type="SAM" id="Phobius"/>
    </source>
</evidence>
<proteinExistence type="predicted"/>
<dbReference type="PRINTS" id="PR01777">
    <property type="entry name" value="INTERFERONGR"/>
</dbReference>
<feature type="compositionally biased region" description="Acidic residues" evidence="1">
    <location>
        <begin position="185"/>
        <end position="194"/>
    </location>
</feature>
<feature type="transmembrane region" description="Helical" evidence="2">
    <location>
        <begin position="70"/>
        <end position="91"/>
    </location>
</feature>
<accession>A0A7K8JVY5</accession>
<evidence type="ECO:0000313" key="3">
    <source>
        <dbReference type="EMBL" id="NXE08946.1"/>
    </source>
</evidence>
<evidence type="ECO:0000313" key="4">
    <source>
        <dbReference type="Proteomes" id="UP000533896"/>
    </source>
</evidence>
<dbReference type="GO" id="GO:0005886">
    <property type="term" value="C:plasma membrane"/>
    <property type="evidence" value="ECO:0007669"/>
    <property type="project" value="TreeGrafter"/>
</dbReference>
<dbReference type="InterPro" id="IPR036116">
    <property type="entry name" value="FN3_sf"/>
</dbReference>
<gene>
    <name evidence="3" type="primary">Ifngr1_1</name>
    <name evidence="3" type="ORF">LOPRUF_R15382</name>
</gene>
<dbReference type="PANTHER" id="PTHR20859:SF5">
    <property type="entry name" value="INTERFERON GAMMA RECEPTOR 1"/>
    <property type="match status" value="1"/>
</dbReference>
<organism evidence="3 4">
    <name type="scientific">Lophotis ruficrista</name>
    <dbReference type="NCBI Taxonomy" id="172689"/>
    <lineage>
        <taxon>Eukaryota</taxon>
        <taxon>Metazoa</taxon>
        <taxon>Chordata</taxon>
        <taxon>Craniata</taxon>
        <taxon>Vertebrata</taxon>
        <taxon>Euteleostomi</taxon>
        <taxon>Archelosauria</taxon>
        <taxon>Archosauria</taxon>
        <taxon>Dinosauria</taxon>
        <taxon>Saurischia</taxon>
        <taxon>Theropoda</taxon>
        <taxon>Coelurosauria</taxon>
        <taxon>Aves</taxon>
        <taxon>Neognathae</taxon>
        <taxon>Neoaves</taxon>
        <taxon>Otidimorphae</taxon>
        <taxon>Otidiformes</taxon>
        <taxon>Otididae</taxon>
        <taxon>Lophotis</taxon>
    </lineage>
</organism>
<keyword evidence="2" id="KW-1133">Transmembrane helix</keyword>
<sequence length="268" mass="28983">CDSHFLQSKEEFPEDSCTMHKCSLSIPVPAEGSTYCVSAKGSLYSDLMLTAPSEESCIRVPLKQTLSTQYIIIPCGVILSLSLILAVCCGCKKLREKNIKLPKSLVSVIRNLNADSILESKSEAKYLSVISFMTGQSALPVNDEITSLEAEPKEAVSPGSSSEGASPVPPTEAPAKAEEVSLQESTEEVSYDDEENHKVKESYFVSDSSQMDICSNSSGPEVSATEIQQTVTPSSCLKFSGYDKPHVPLDMLIDVGEEQPVIAYRPTE</sequence>
<keyword evidence="2" id="KW-0812">Transmembrane</keyword>
<dbReference type="GO" id="GO:0004896">
    <property type="term" value="F:cytokine receptor activity"/>
    <property type="evidence" value="ECO:0007669"/>
    <property type="project" value="InterPro"/>
</dbReference>
<feature type="region of interest" description="Disordered" evidence="1">
    <location>
        <begin position="149"/>
        <end position="198"/>
    </location>
</feature>
<dbReference type="Gene3D" id="2.60.40.10">
    <property type="entry name" value="Immunoglobulins"/>
    <property type="match status" value="1"/>
</dbReference>
<protein>
    <submittedName>
        <fullName evidence="3">INGR1 protein</fullName>
    </submittedName>
</protein>
<dbReference type="PANTHER" id="PTHR20859">
    <property type="entry name" value="INTERFERON/INTERLEUKIN RECEPTOR"/>
    <property type="match status" value="1"/>
</dbReference>
<dbReference type="SUPFAM" id="SSF49265">
    <property type="entry name" value="Fibronectin type III"/>
    <property type="match status" value="1"/>
</dbReference>
<name>A0A7K8JVY5_9AVES</name>
<evidence type="ECO:0000256" key="1">
    <source>
        <dbReference type="SAM" id="MobiDB-lite"/>
    </source>
</evidence>
<dbReference type="GO" id="GO:0019955">
    <property type="term" value="F:cytokine binding"/>
    <property type="evidence" value="ECO:0007669"/>
    <property type="project" value="InterPro"/>
</dbReference>
<dbReference type="Proteomes" id="UP000533896">
    <property type="component" value="Unassembled WGS sequence"/>
</dbReference>
<dbReference type="AlphaFoldDB" id="A0A7K8JVY5"/>
<feature type="non-terminal residue" evidence="3">
    <location>
        <position position="1"/>
    </location>
</feature>
<dbReference type="InterPro" id="IPR013783">
    <property type="entry name" value="Ig-like_fold"/>
</dbReference>
<keyword evidence="4" id="KW-1185">Reference proteome</keyword>